<organism evidence="2 3">
    <name type="scientific">Xylaria flabelliformis</name>
    <dbReference type="NCBI Taxonomy" id="2512241"/>
    <lineage>
        <taxon>Eukaryota</taxon>
        <taxon>Fungi</taxon>
        <taxon>Dikarya</taxon>
        <taxon>Ascomycota</taxon>
        <taxon>Pezizomycotina</taxon>
        <taxon>Sordariomycetes</taxon>
        <taxon>Xylariomycetidae</taxon>
        <taxon>Xylariales</taxon>
        <taxon>Xylariaceae</taxon>
        <taxon>Xylaria</taxon>
    </lineage>
</organism>
<protein>
    <recommendedName>
        <fullName evidence="1">Ubiquitin-like domain-containing protein</fullName>
    </recommendedName>
</protein>
<dbReference type="InterPro" id="IPR019956">
    <property type="entry name" value="Ubiquitin_dom"/>
</dbReference>
<dbReference type="Proteomes" id="UP000319160">
    <property type="component" value="Unassembled WGS sequence"/>
</dbReference>
<dbReference type="Gene3D" id="3.10.20.90">
    <property type="entry name" value="Phosphatidylinositol 3-kinase Catalytic Subunit, Chain A, domain 1"/>
    <property type="match status" value="1"/>
</dbReference>
<dbReference type="InterPro" id="IPR019954">
    <property type="entry name" value="Ubiquitin_CS"/>
</dbReference>
<feature type="domain" description="Ubiquitin-like" evidence="1">
    <location>
        <begin position="209"/>
        <end position="284"/>
    </location>
</feature>
<comment type="caution">
    <text evidence="2">The sequence shown here is derived from an EMBL/GenBank/DDBJ whole genome shotgun (WGS) entry which is preliminary data.</text>
</comment>
<dbReference type="EMBL" id="VFLP01000002">
    <property type="protein sequence ID" value="TRX98565.1"/>
    <property type="molecule type" value="Genomic_DNA"/>
</dbReference>
<dbReference type="OrthoDB" id="428577at2759"/>
<dbReference type="SMART" id="SM00213">
    <property type="entry name" value="UBQ"/>
    <property type="match status" value="1"/>
</dbReference>
<dbReference type="AlphaFoldDB" id="A0A553IEE1"/>
<dbReference type="InterPro" id="IPR000626">
    <property type="entry name" value="Ubiquitin-like_dom"/>
</dbReference>
<proteinExistence type="predicted"/>
<dbReference type="PROSITE" id="PS00299">
    <property type="entry name" value="UBIQUITIN_1"/>
    <property type="match status" value="1"/>
</dbReference>
<evidence type="ECO:0000313" key="3">
    <source>
        <dbReference type="Proteomes" id="UP000319160"/>
    </source>
</evidence>
<dbReference type="InterPro" id="IPR029071">
    <property type="entry name" value="Ubiquitin-like_domsf"/>
</dbReference>
<accession>A0A553IEE1</accession>
<dbReference type="SUPFAM" id="SSF54236">
    <property type="entry name" value="Ubiquitin-like"/>
    <property type="match status" value="1"/>
</dbReference>
<keyword evidence="3" id="KW-1185">Reference proteome</keyword>
<dbReference type="InterPro" id="IPR050158">
    <property type="entry name" value="Ubiquitin_ubiquitin-like"/>
</dbReference>
<gene>
    <name evidence="2" type="ORF">FHL15_000639</name>
</gene>
<dbReference type="PROSITE" id="PS50053">
    <property type="entry name" value="UBIQUITIN_2"/>
    <property type="match status" value="1"/>
</dbReference>
<dbReference type="PRINTS" id="PR00348">
    <property type="entry name" value="UBIQUITIN"/>
</dbReference>
<evidence type="ECO:0000259" key="1">
    <source>
        <dbReference type="PROSITE" id="PS50053"/>
    </source>
</evidence>
<name>A0A553IEE1_9PEZI</name>
<reference evidence="3" key="1">
    <citation type="submission" date="2019-06" db="EMBL/GenBank/DDBJ databases">
        <title>Draft genome sequence of the griseofulvin-producing fungus Xylaria cubensis strain G536.</title>
        <authorList>
            <person name="Mead M.E."/>
            <person name="Raja H.A."/>
            <person name="Steenwyk J.L."/>
            <person name="Knowles S.L."/>
            <person name="Oberlies N.H."/>
            <person name="Rokas A."/>
        </authorList>
    </citation>
    <scope>NUCLEOTIDE SEQUENCE [LARGE SCALE GENOMIC DNA]</scope>
    <source>
        <strain evidence="3">G536</strain>
    </source>
</reference>
<evidence type="ECO:0000313" key="2">
    <source>
        <dbReference type="EMBL" id="TRX98565.1"/>
    </source>
</evidence>
<sequence length="442" mass="48656">MVSSFVYRCSLEDDSIVVKQISPDFMPHSLNIQFERTIRVPDNADEAKLPPAFDNFHLLKACDFNSKLPADMAAKGGVLFPMYQQEAMWIRFTADRPFMIKVYAGGVNAVSGEHSDETLETKMRRLDLVSNNRSIQDYVVVPGQRWIDGFAVSPGVVRQFVAMPLGMGYTVEAQLTGRECVGGLQLEITPSLPKKRIIRAWQSHASSSFSIELKTPTGKRIRIQSSPLATVENVKADVQDKEGIPLDQQRLIFNGKFLEDERILSDYGVENNSVVCLLPKLRGGGYLGPMGVAAGGKIDQVIHKDHNDPSIWATTSTISIPVHILSKTMFRNITGRNPPPCPISAATYAQAGLPFFDFPEKSSGISGAFAGVKSVNEINVDRGIASSEEPTVKPRVVTIQSNEDGVAKNYVDRETIDDPDGLINFDGPLRAFRTLKGLQDEL</sequence>
<dbReference type="PANTHER" id="PTHR10666">
    <property type="entry name" value="UBIQUITIN"/>
    <property type="match status" value="1"/>
</dbReference>
<dbReference type="STRING" id="2512241.A0A553IEE1"/>
<dbReference type="Pfam" id="PF00240">
    <property type="entry name" value="ubiquitin"/>
    <property type="match status" value="1"/>
</dbReference>